<keyword evidence="3" id="KW-0325">Glycoprotein</keyword>
<dbReference type="Proteomes" id="UP000283479">
    <property type="component" value="Unassembled WGS sequence"/>
</dbReference>
<dbReference type="InterPro" id="IPR011042">
    <property type="entry name" value="6-blade_b-propeller_TolB-like"/>
</dbReference>
<protein>
    <submittedName>
        <fullName evidence="5">SMP-30/gluconolactonase/LRE family protein</fullName>
    </submittedName>
</protein>
<comment type="caution">
    <text evidence="5">The sequence shown here is derived from an EMBL/GenBank/DDBJ whole genome shotgun (WGS) entry which is preliminary data.</text>
</comment>
<feature type="domain" description="Strictosidine synthase conserved region" evidence="4">
    <location>
        <begin position="143"/>
        <end position="219"/>
    </location>
</feature>
<dbReference type="InterPro" id="IPR018119">
    <property type="entry name" value="Strictosidine_synth_cons-reg"/>
</dbReference>
<dbReference type="Pfam" id="PF20067">
    <property type="entry name" value="SSL_N"/>
    <property type="match status" value="1"/>
</dbReference>
<evidence type="ECO:0000259" key="4">
    <source>
        <dbReference type="Pfam" id="PF03088"/>
    </source>
</evidence>
<dbReference type="RefSeq" id="WP_127952058.1">
    <property type="nucleotide sequence ID" value="NZ_RKLO01000002.1"/>
</dbReference>
<comment type="similarity">
    <text evidence="1">Belongs to the strictosidine synthase family.</text>
</comment>
<dbReference type="PANTHER" id="PTHR10426">
    <property type="entry name" value="STRICTOSIDINE SYNTHASE-RELATED"/>
    <property type="match status" value="1"/>
</dbReference>
<accession>A0A3S3AGS6</accession>
<keyword evidence="2" id="KW-0597">Phosphoprotein</keyword>
<dbReference type="GO" id="GO:0016787">
    <property type="term" value="F:hydrolase activity"/>
    <property type="evidence" value="ECO:0007669"/>
    <property type="project" value="TreeGrafter"/>
</dbReference>
<evidence type="ECO:0000313" key="5">
    <source>
        <dbReference type="EMBL" id="RVW04261.1"/>
    </source>
</evidence>
<dbReference type="Pfam" id="PF03088">
    <property type="entry name" value="Str_synth"/>
    <property type="match status" value="1"/>
</dbReference>
<evidence type="ECO:0000256" key="3">
    <source>
        <dbReference type="ARBA" id="ARBA00023180"/>
    </source>
</evidence>
<organism evidence="5 6">
    <name type="scientific">Rhodococcus xishaensis</name>
    <dbReference type="NCBI Taxonomy" id="2487364"/>
    <lineage>
        <taxon>Bacteria</taxon>
        <taxon>Bacillati</taxon>
        <taxon>Actinomycetota</taxon>
        <taxon>Actinomycetes</taxon>
        <taxon>Mycobacteriales</taxon>
        <taxon>Nocardiaceae</taxon>
        <taxon>Rhodococcus</taxon>
    </lineage>
</organism>
<dbReference type="GO" id="GO:0012505">
    <property type="term" value="C:endomembrane system"/>
    <property type="evidence" value="ECO:0007669"/>
    <property type="project" value="TreeGrafter"/>
</dbReference>
<evidence type="ECO:0000256" key="1">
    <source>
        <dbReference type="ARBA" id="ARBA00009191"/>
    </source>
</evidence>
<dbReference type="Gene3D" id="2.120.10.30">
    <property type="entry name" value="TolB, C-terminal domain"/>
    <property type="match status" value="1"/>
</dbReference>
<keyword evidence="6" id="KW-1185">Reference proteome</keyword>
<gene>
    <name evidence="5" type="ORF">EGT50_07375</name>
</gene>
<proteinExistence type="inferred from homology"/>
<reference evidence="5 6" key="1">
    <citation type="submission" date="2018-11" db="EMBL/GenBank/DDBJ databases">
        <title>Rhodococcus spongicola sp. nov. and Rhodococcus xishaensis sp. nov. from marine sponges.</title>
        <authorList>
            <person name="Li L."/>
            <person name="Lin H.W."/>
        </authorList>
    </citation>
    <scope>NUCLEOTIDE SEQUENCE [LARGE SCALE GENOMIC DNA]</scope>
    <source>
        <strain evidence="5 6">LHW51113</strain>
    </source>
</reference>
<dbReference type="OrthoDB" id="3332247at2"/>
<dbReference type="PANTHER" id="PTHR10426:SF88">
    <property type="entry name" value="ADIPOCYTE PLASMA MEMBRANE-ASSOCIATED PROTEIN HEMOMUCIN-RELATED"/>
    <property type="match status" value="1"/>
</dbReference>
<evidence type="ECO:0000256" key="2">
    <source>
        <dbReference type="ARBA" id="ARBA00022553"/>
    </source>
</evidence>
<sequence length="347" mass="37429">MSILGSILRSVDRTGIEPVAWQPPPPPPETGLFGPSRELDGAQLWKLPTGRGPEDVAVDGDGRVITGGEDGRLWRFDADGRATELAHTGGRPLGVEVLDDGRYLVCDSRRGVLRVDESGRVELLADTAVGRPVLACNNSAVGRDGVVYFSDSSSRFTIEDHRLDLLEHSGTGRLLRFDPRTGETDLLADGLQFANGVGLSSDESYVIVAETGSYRIQRVELTGPRAGTASVWADNLPGIPDNVTSQTSDGIFWVALYSPRMRLLDQVAPYPTLRILTANLPDFVQPDPEHRAWVLGLDGDGRVVHSLRGGKGSYAPVTGVRETPDWIYLGSLTAGAVARVPRRELAT</sequence>
<dbReference type="EMBL" id="RKLO01000002">
    <property type="protein sequence ID" value="RVW04261.1"/>
    <property type="molecule type" value="Genomic_DNA"/>
</dbReference>
<name>A0A3S3AGS6_9NOCA</name>
<evidence type="ECO:0000313" key="6">
    <source>
        <dbReference type="Proteomes" id="UP000283479"/>
    </source>
</evidence>
<dbReference type="AlphaFoldDB" id="A0A3S3AGS6"/>
<dbReference type="SUPFAM" id="SSF63829">
    <property type="entry name" value="Calcium-dependent phosphotriesterase"/>
    <property type="match status" value="1"/>
</dbReference>